<dbReference type="PROSITE" id="PS51257">
    <property type="entry name" value="PROKAR_LIPOPROTEIN"/>
    <property type="match status" value="1"/>
</dbReference>
<keyword evidence="1" id="KW-0732">Signal</keyword>
<feature type="signal peptide" evidence="1">
    <location>
        <begin position="1"/>
        <end position="19"/>
    </location>
</feature>
<evidence type="ECO:0000313" key="3">
    <source>
        <dbReference type="Proteomes" id="UP000198748"/>
    </source>
</evidence>
<dbReference type="InterPro" id="IPR041662">
    <property type="entry name" value="SusD-like_2"/>
</dbReference>
<dbReference type="RefSeq" id="WP_090154357.1">
    <property type="nucleotide sequence ID" value="NZ_FNAN01000013.1"/>
</dbReference>
<organism evidence="2 3">
    <name type="scientific">Dyadobacter soli</name>
    <dbReference type="NCBI Taxonomy" id="659014"/>
    <lineage>
        <taxon>Bacteria</taxon>
        <taxon>Pseudomonadati</taxon>
        <taxon>Bacteroidota</taxon>
        <taxon>Cytophagia</taxon>
        <taxon>Cytophagales</taxon>
        <taxon>Spirosomataceae</taxon>
        <taxon>Dyadobacter</taxon>
    </lineage>
</organism>
<reference evidence="3" key="1">
    <citation type="submission" date="2016-10" db="EMBL/GenBank/DDBJ databases">
        <authorList>
            <person name="Varghese N."/>
            <person name="Submissions S."/>
        </authorList>
    </citation>
    <scope>NUCLEOTIDE SEQUENCE [LARGE SCALE GENOMIC DNA]</scope>
    <source>
        <strain evidence="3">DSM 25329</strain>
    </source>
</reference>
<dbReference type="InterPro" id="IPR011990">
    <property type="entry name" value="TPR-like_helical_dom_sf"/>
</dbReference>
<evidence type="ECO:0000256" key="1">
    <source>
        <dbReference type="SAM" id="SignalP"/>
    </source>
</evidence>
<evidence type="ECO:0000313" key="2">
    <source>
        <dbReference type="EMBL" id="SDF85849.1"/>
    </source>
</evidence>
<dbReference type="STRING" id="659014.SAMN04487996_11316"/>
<keyword evidence="3" id="KW-1185">Reference proteome</keyword>
<dbReference type="Gene3D" id="1.25.40.390">
    <property type="match status" value="1"/>
</dbReference>
<sequence>MLKKLTICLALLAGAGACTNDFEEINVNPNAPNTVPVDYLLGQSQLLLTGSASGPASKAWRANFGYAACLIQQMSSIDATFYKGSFYTFLGEINSAFFDNSYTYAVKSMVNLIEVAKQDPKNVNVLSMARIIKVMEFSRTTDLYGDIPYFEAGKGFIDGNFSPKYDAQHEIYMDMLKELEEAGKAFDAGQYIPKAADYIYGGDLDKWKRAANSLMLRLAMRMQKADPANAQLWVKKAIDGGLITGNAETIAVKFANTGAEINSNPNSWILGPSGSNITNIPNAGVQWAKTLIDMMKERQDPRLSVISMTKSGDNGVAKQRGLPNATDATGLAGLDEKNLDNYSRPATGVIGIALPWVYMSYAETQLLKAEAIERGWATGNAKAAFVEGQSAALTQMSWANATISNADIAAYAAKNAYPESGTLAAKMNAIHTEVYLLSASTFNHIEGYANWRRTGYPVLTPVNYLGNDTNGQIPRRLRYPLSEEGINPNFKTAIERQGPDVFMTRIWWDKQ</sequence>
<gene>
    <name evidence="2" type="ORF">SAMN04487996_11316</name>
</gene>
<name>A0A1G7PJL7_9BACT</name>
<accession>A0A1G7PJL7</accession>
<dbReference type="OrthoDB" id="843771at2"/>
<dbReference type="Proteomes" id="UP000198748">
    <property type="component" value="Unassembled WGS sequence"/>
</dbReference>
<protein>
    <submittedName>
        <fullName evidence="2">Starch-binding associating with outer membrane</fullName>
    </submittedName>
</protein>
<proteinExistence type="predicted"/>
<dbReference type="Pfam" id="PF12771">
    <property type="entry name" value="SusD-like_2"/>
    <property type="match status" value="1"/>
</dbReference>
<dbReference type="AlphaFoldDB" id="A0A1G7PJL7"/>
<dbReference type="SUPFAM" id="SSF48452">
    <property type="entry name" value="TPR-like"/>
    <property type="match status" value="1"/>
</dbReference>
<dbReference type="EMBL" id="FNAN01000013">
    <property type="protein sequence ID" value="SDF85849.1"/>
    <property type="molecule type" value="Genomic_DNA"/>
</dbReference>
<feature type="chain" id="PRO_5011563109" evidence="1">
    <location>
        <begin position="20"/>
        <end position="511"/>
    </location>
</feature>